<accession>A0ACA9QPE7</accession>
<evidence type="ECO:0000313" key="2">
    <source>
        <dbReference type="Proteomes" id="UP000789920"/>
    </source>
</evidence>
<evidence type="ECO:0000313" key="1">
    <source>
        <dbReference type="EMBL" id="CAG8757240.1"/>
    </source>
</evidence>
<organism evidence="1 2">
    <name type="scientific">Racocetra persica</name>
    <dbReference type="NCBI Taxonomy" id="160502"/>
    <lineage>
        <taxon>Eukaryota</taxon>
        <taxon>Fungi</taxon>
        <taxon>Fungi incertae sedis</taxon>
        <taxon>Mucoromycota</taxon>
        <taxon>Glomeromycotina</taxon>
        <taxon>Glomeromycetes</taxon>
        <taxon>Diversisporales</taxon>
        <taxon>Gigasporaceae</taxon>
        <taxon>Racocetra</taxon>
    </lineage>
</organism>
<proteinExistence type="predicted"/>
<sequence length="107" mass="12562">MDFETQNFENYSLGSSLTTFCLNLIKEIQNKTDKTINLLVQEIQVQDEVKTNLVIKKIQNEIDLQKLSANVLVKQEFNKLNKKIQAIEQNFEQELHKLKNHILFTLL</sequence>
<dbReference type="Proteomes" id="UP000789920">
    <property type="component" value="Unassembled WGS sequence"/>
</dbReference>
<keyword evidence="2" id="KW-1185">Reference proteome</keyword>
<dbReference type="EMBL" id="CAJVQC010034757">
    <property type="protein sequence ID" value="CAG8757240.1"/>
    <property type="molecule type" value="Genomic_DNA"/>
</dbReference>
<name>A0ACA9QPE7_9GLOM</name>
<comment type="caution">
    <text evidence="1">The sequence shown here is derived from an EMBL/GenBank/DDBJ whole genome shotgun (WGS) entry which is preliminary data.</text>
</comment>
<protein>
    <submittedName>
        <fullName evidence="1">15178_t:CDS:1</fullName>
    </submittedName>
</protein>
<feature type="non-terminal residue" evidence="1">
    <location>
        <position position="1"/>
    </location>
</feature>
<feature type="non-terminal residue" evidence="1">
    <location>
        <position position="107"/>
    </location>
</feature>
<reference evidence="1" key="1">
    <citation type="submission" date="2021-06" db="EMBL/GenBank/DDBJ databases">
        <authorList>
            <person name="Kallberg Y."/>
            <person name="Tangrot J."/>
            <person name="Rosling A."/>
        </authorList>
    </citation>
    <scope>NUCLEOTIDE SEQUENCE</scope>
    <source>
        <strain evidence="1">MA461A</strain>
    </source>
</reference>
<gene>
    <name evidence="1" type="ORF">RPERSI_LOCUS14815</name>
</gene>